<evidence type="ECO:0000256" key="6">
    <source>
        <dbReference type="ARBA" id="ARBA00023125"/>
    </source>
</evidence>
<evidence type="ECO:0000256" key="8">
    <source>
        <dbReference type="SAM" id="MobiDB-lite"/>
    </source>
</evidence>
<dbReference type="GO" id="GO:0140658">
    <property type="term" value="F:ATP-dependent chromatin remodeler activity"/>
    <property type="evidence" value="ECO:0007669"/>
    <property type="project" value="TreeGrafter"/>
</dbReference>
<keyword evidence="7" id="KW-0539">Nucleus</keyword>
<feature type="compositionally biased region" description="Basic and acidic residues" evidence="8">
    <location>
        <begin position="760"/>
        <end position="784"/>
    </location>
</feature>
<reference evidence="11" key="2">
    <citation type="submission" date="2025-08" db="UniProtKB">
        <authorList>
            <consortium name="Ensembl"/>
        </authorList>
    </citation>
    <scope>IDENTIFICATION</scope>
</reference>
<protein>
    <submittedName>
        <fullName evidence="11">Chromodomain helicase DNA binding protein 2</fullName>
    </submittedName>
</protein>
<dbReference type="AlphaFoldDB" id="A0A452S7X2"/>
<sequence length="1149" mass="132120">MFHSVTVILLYSWSNGSIFSREELTQVGFEPFDIILVVAQSFLLSGIKRSHSSCTLPAPQRESAIYPASSAYSFIGKWNLGTSHWALEWQEVQNTVSLYAFLMVLCLFCFLFFCVSSNTALSHSLLMLPILCFFKLSNIIILICRWILTRNYKALAKGTRGSTSGFLNIVMELKKCCNHCYLIKPPEENERENGQEVLLSLIRSSGKLILLDKLLTRLRERGNRVLIFSQMVRMLDILAEYLTIKHYPFQRLDGSIKGEIRKQALDHFNADGSEDFCFLLSTRAGGLGINLASADTVVIFDSDWNPQNDLQAQARAHRIGQKKQVNIYRLVTKGTVEEEIIERAKKKMVLDHLVIQRMDTTGRTVLENNSGSSNPFNKEELTAILKFGAEDLFKELEGEESEPQEMDIDEILRLAETRENEVSTSATDELLSQFKVANFATMEDEEELEERPHKDWDEIIPEEQRKKVEEEERQKELEEIYMLPRIRSSTKKAQTNDSDSDTESKRQAQRSSASESETDDSDDDKKPKRRGRPRSVRKDLVEGFTDAEIRRFIKAYKKFGLPLERLECIARDAELVDKSIADLKRLGELIHNSCVSAMQEYEEQLKENASEGKGPGKKRGPTIKISGVQVNVKSIIQHEEEFEMLHKSIPVDPEEKKKYCLTCRVKAAHFDVEWGVEDDSRLLLGIYEHGYGNWELIKTDPELKLTDKILPVETDKKPQGKQLQTRADYLLKLLRKSLEKKGAVTGGEEAKLKKRKPRVKKENKEPRLKDEHGVEFSSPRHSDNPSEEGEVKVCGWISVEGCLLGYPKGGDAKSSSKSKRSQGPVHITAGSEPVPIGEDEDDDLDQETFSIVSLEIEDAGMCGHSGCGGSAFPRNLWIFVSKFTEFDARKLHKLYKMAHKKRSQEEEEQKKKDDVISGKKPFRPEASGSSRDSLISQSHTPHNLHPQKPHLPASHGPQMHGHPRDNYNHPNKRHFSNADRGDWQRERKFNYGGGNNPPWGSDRHHQYEQHWYKDHHYGDRRHMDAHRSGSYRPNSLSRKRPYDQYSSDRDHRGHRDYYDRHHHDSKRRRSDEFRPQNYHQQDFRRMSDHRPPMGYHGQGPSDHYLSDPRSPPSQKSPHDSKSPLDHRSPLERSLEQKNNPDYNWNVRKT</sequence>
<feature type="compositionally biased region" description="Basic and acidic residues" evidence="8">
    <location>
        <begin position="908"/>
        <end position="917"/>
    </location>
</feature>
<feature type="compositionally biased region" description="Basic and acidic residues" evidence="8">
    <location>
        <begin position="450"/>
        <end position="478"/>
    </location>
</feature>
<evidence type="ECO:0000256" key="2">
    <source>
        <dbReference type="ARBA" id="ARBA00022737"/>
    </source>
</evidence>
<dbReference type="GO" id="GO:0005524">
    <property type="term" value="F:ATP binding"/>
    <property type="evidence" value="ECO:0007669"/>
    <property type="project" value="UniProtKB-KW"/>
</dbReference>
<dbReference type="Pfam" id="PF18375">
    <property type="entry name" value="CDH1_2_SANT_HL1"/>
    <property type="match status" value="1"/>
</dbReference>
<keyword evidence="6" id="KW-0238">DNA-binding</keyword>
<keyword evidence="4" id="KW-0378">Hydrolase</keyword>
<keyword evidence="9" id="KW-1133">Transmembrane helix</keyword>
<keyword evidence="12" id="KW-1185">Reference proteome</keyword>
<dbReference type="SMART" id="SM01176">
    <property type="entry name" value="DUF4208"/>
    <property type="match status" value="1"/>
</dbReference>
<keyword evidence="9" id="KW-0812">Transmembrane</keyword>
<evidence type="ECO:0000256" key="7">
    <source>
        <dbReference type="ARBA" id="ARBA00023242"/>
    </source>
</evidence>
<dbReference type="GO" id="GO:0005634">
    <property type="term" value="C:nucleus"/>
    <property type="evidence" value="ECO:0007669"/>
    <property type="project" value="UniProtKB-SubCell"/>
</dbReference>
<evidence type="ECO:0000256" key="1">
    <source>
        <dbReference type="ARBA" id="ARBA00004123"/>
    </source>
</evidence>
<dbReference type="GO" id="GO:0034728">
    <property type="term" value="P:nucleosome organization"/>
    <property type="evidence" value="ECO:0007669"/>
    <property type="project" value="TreeGrafter"/>
</dbReference>
<dbReference type="InterPro" id="IPR025260">
    <property type="entry name" value="CHD1-like_C"/>
</dbReference>
<dbReference type="GO" id="GO:0003677">
    <property type="term" value="F:DNA binding"/>
    <property type="evidence" value="ECO:0007669"/>
    <property type="project" value="UniProtKB-KW"/>
</dbReference>
<dbReference type="InterPro" id="IPR056302">
    <property type="entry name" value="CHD1-2/Hrp3_HTH"/>
</dbReference>
<dbReference type="Pfam" id="PF00271">
    <property type="entry name" value="Helicase_C"/>
    <property type="match status" value="1"/>
</dbReference>
<dbReference type="GO" id="GO:0016887">
    <property type="term" value="F:ATP hydrolysis activity"/>
    <property type="evidence" value="ECO:0007669"/>
    <property type="project" value="TreeGrafter"/>
</dbReference>
<name>A0A452S7X2_URSAM</name>
<proteinExistence type="predicted"/>
<dbReference type="Gene3D" id="6.10.140.1440">
    <property type="match status" value="1"/>
</dbReference>
<dbReference type="PANTHER" id="PTHR45623:SF19">
    <property type="entry name" value="CHROMODOMAIN-HELICASE-DNA-BINDING PROTEIN 2"/>
    <property type="match status" value="1"/>
</dbReference>
<dbReference type="GO" id="GO:0042393">
    <property type="term" value="F:histone binding"/>
    <property type="evidence" value="ECO:0007669"/>
    <property type="project" value="TreeGrafter"/>
</dbReference>
<dbReference type="GO" id="GO:0003682">
    <property type="term" value="F:chromatin binding"/>
    <property type="evidence" value="ECO:0007669"/>
    <property type="project" value="TreeGrafter"/>
</dbReference>
<dbReference type="Pfam" id="PF23588">
    <property type="entry name" value="HTH_CHD1_Hrp3"/>
    <property type="match status" value="1"/>
</dbReference>
<evidence type="ECO:0000313" key="12">
    <source>
        <dbReference type="Proteomes" id="UP000291022"/>
    </source>
</evidence>
<dbReference type="SMART" id="SM00490">
    <property type="entry name" value="HELICc"/>
    <property type="match status" value="1"/>
</dbReference>
<dbReference type="GeneTree" id="ENSGT00940000155888"/>
<keyword evidence="3" id="KW-0547">Nucleotide-binding</keyword>
<comment type="subcellular location">
    <subcellularLocation>
        <location evidence="1">Nucleus</location>
    </subcellularLocation>
</comment>
<feature type="compositionally biased region" description="Basic and acidic residues" evidence="8">
    <location>
        <begin position="1081"/>
        <end position="1091"/>
    </location>
</feature>
<dbReference type="PANTHER" id="PTHR45623">
    <property type="entry name" value="CHROMODOMAIN-HELICASE-DNA-BINDING PROTEIN 3-RELATED-RELATED"/>
    <property type="match status" value="1"/>
</dbReference>
<feature type="region of interest" description="Disordered" evidence="8">
    <location>
        <begin position="899"/>
        <end position="981"/>
    </location>
</feature>
<dbReference type="FunFam" id="1.10.10.60:FF:000106">
    <property type="entry name" value="Chromodomain-helicase-DNA-binding protein 2 isoform 1"/>
    <property type="match status" value="1"/>
</dbReference>
<feature type="region of interest" description="Disordered" evidence="8">
    <location>
        <begin position="1021"/>
        <end position="1149"/>
    </location>
</feature>
<reference evidence="11" key="3">
    <citation type="submission" date="2025-09" db="UniProtKB">
        <authorList>
            <consortium name="Ensembl"/>
        </authorList>
    </citation>
    <scope>IDENTIFICATION</scope>
</reference>
<dbReference type="SUPFAM" id="SSF52540">
    <property type="entry name" value="P-loop containing nucleoside triphosphate hydrolases"/>
    <property type="match status" value="1"/>
</dbReference>
<keyword evidence="5" id="KW-0067">ATP-binding</keyword>
<dbReference type="GO" id="GO:0000785">
    <property type="term" value="C:chromatin"/>
    <property type="evidence" value="ECO:0007669"/>
    <property type="project" value="TreeGrafter"/>
</dbReference>
<dbReference type="Gene3D" id="1.10.10.60">
    <property type="entry name" value="Homeodomain-like"/>
    <property type="match status" value="1"/>
</dbReference>
<dbReference type="Gene3D" id="3.40.50.300">
    <property type="entry name" value="P-loop containing nucleotide triphosphate hydrolases"/>
    <property type="match status" value="1"/>
</dbReference>
<feature type="compositionally biased region" description="Basic and acidic residues" evidence="8">
    <location>
        <begin position="1116"/>
        <end position="1135"/>
    </location>
</feature>
<dbReference type="CDD" id="cd18793">
    <property type="entry name" value="SF2_C_SNF"/>
    <property type="match status" value="1"/>
</dbReference>
<reference evidence="12" key="1">
    <citation type="submission" date="2016-06" db="EMBL/GenBank/DDBJ databases">
        <title>De novo assembly and RNA-Seq shows season-dependent expression and editing in black bear kidneys.</title>
        <authorList>
            <person name="Korstanje R."/>
            <person name="Srivastava A."/>
            <person name="Sarsani V.K."/>
            <person name="Sheehan S.M."/>
            <person name="Seger R.L."/>
            <person name="Barter M.E."/>
            <person name="Lindqvist C."/>
            <person name="Brody L.C."/>
            <person name="Mullikin J.C."/>
        </authorList>
    </citation>
    <scope>NUCLEOTIDE SEQUENCE [LARGE SCALE GENOMIC DNA]</scope>
</reference>
<feature type="transmembrane region" description="Helical" evidence="9">
    <location>
        <begin position="126"/>
        <end position="148"/>
    </location>
</feature>
<dbReference type="STRING" id="9643.ENSUAMP00000028248"/>
<dbReference type="InterPro" id="IPR049730">
    <property type="entry name" value="SNF2/RAD54-like_C"/>
</dbReference>
<evidence type="ECO:0000256" key="4">
    <source>
        <dbReference type="ARBA" id="ARBA00022801"/>
    </source>
</evidence>
<evidence type="ECO:0000256" key="3">
    <source>
        <dbReference type="ARBA" id="ARBA00022741"/>
    </source>
</evidence>
<dbReference type="InterPro" id="IPR040793">
    <property type="entry name" value="CDH1_2_SANT_HL1"/>
</dbReference>
<dbReference type="PROSITE" id="PS51194">
    <property type="entry name" value="HELICASE_CTER"/>
    <property type="match status" value="1"/>
</dbReference>
<feature type="compositionally biased region" description="Polar residues" evidence="8">
    <location>
        <begin position="927"/>
        <end position="941"/>
    </location>
</feature>
<evidence type="ECO:0000313" key="11">
    <source>
        <dbReference type="Ensembl" id="ENSUAMP00000028248.1"/>
    </source>
</evidence>
<feature type="domain" description="Helicase C-terminal" evidence="10">
    <location>
        <begin position="210"/>
        <end position="361"/>
    </location>
</feature>
<dbReference type="Ensembl" id="ENSUAMT00000031552.1">
    <property type="protein sequence ID" value="ENSUAMP00000028248.1"/>
    <property type="gene ID" value="ENSUAMG00000021654.1"/>
</dbReference>
<evidence type="ECO:0000256" key="9">
    <source>
        <dbReference type="SAM" id="Phobius"/>
    </source>
</evidence>
<dbReference type="InterPro" id="IPR027417">
    <property type="entry name" value="P-loop_NTPase"/>
</dbReference>
<dbReference type="FunFam" id="3.40.50.300:FF:000130">
    <property type="entry name" value="Chromodomain-helicase-DNA-binding protein 2 isoform 1"/>
    <property type="match status" value="1"/>
</dbReference>
<evidence type="ECO:0000259" key="10">
    <source>
        <dbReference type="PROSITE" id="PS51194"/>
    </source>
</evidence>
<evidence type="ECO:0000256" key="5">
    <source>
        <dbReference type="ARBA" id="ARBA00022840"/>
    </source>
</evidence>
<organism evidence="11 12">
    <name type="scientific">Ursus americanus</name>
    <name type="common">American black bear</name>
    <name type="synonym">Euarctos americanus</name>
    <dbReference type="NCBI Taxonomy" id="9643"/>
    <lineage>
        <taxon>Eukaryota</taxon>
        <taxon>Metazoa</taxon>
        <taxon>Chordata</taxon>
        <taxon>Craniata</taxon>
        <taxon>Vertebrata</taxon>
        <taxon>Euteleostomi</taxon>
        <taxon>Mammalia</taxon>
        <taxon>Eutheria</taxon>
        <taxon>Laurasiatheria</taxon>
        <taxon>Carnivora</taxon>
        <taxon>Caniformia</taxon>
        <taxon>Ursidae</taxon>
        <taxon>Ursus</taxon>
    </lineage>
</organism>
<feature type="transmembrane region" description="Helical" evidence="9">
    <location>
        <begin position="96"/>
        <end position="114"/>
    </location>
</feature>
<dbReference type="Proteomes" id="UP000291022">
    <property type="component" value="Unassembled WGS sequence"/>
</dbReference>
<dbReference type="InterPro" id="IPR001650">
    <property type="entry name" value="Helicase_C-like"/>
</dbReference>
<accession>A0A452S7X2</accession>
<feature type="region of interest" description="Disordered" evidence="8">
    <location>
        <begin position="809"/>
        <end position="843"/>
    </location>
</feature>
<keyword evidence="2" id="KW-0677">Repeat</keyword>
<feature type="region of interest" description="Disordered" evidence="8">
    <location>
        <begin position="744"/>
        <end position="789"/>
    </location>
</feature>
<feature type="compositionally biased region" description="Basic and acidic residues" evidence="8">
    <location>
        <begin position="1040"/>
        <end position="1062"/>
    </location>
</feature>
<feature type="region of interest" description="Disordered" evidence="8">
    <location>
        <begin position="443"/>
        <end position="537"/>
    </location>
</feature>
<keyword evidence="9" id="KW-0472">Membrane</keyword>